<dbReference type="Proteomes" id="UP000185639">
    <property type="component" value="Unassembled WGS sequence"/>
</dbReference>
<gene>
    <name evidence="1" type="ORF">SAMN05421686_101320</name>
</gene>
<dbReference type="EMBL" id="FTOH01000001">
    <property type="protein sequence ID" value="SIS43939.1"/>
    <property type="molecule type" value="Genomic_DNA"/>
</dbReference>
<protein>
    <submittedName>
        <fullName evidence="1">Uncharacterized protein</fullName>
    </submittedName>
</protein>
<evidence type="ECO:0000313" key="2">
    <source>
        <dbReference type="Proteomes" id="UP000185639"/>
    </source>
</evidence>
<dbReference type="RefSeq" id="WP_068440754.1">
    <property type="nucleotide sequence ID" value="NZ_FTOH01000001.1"/>
</dbReference>
<dbReference type="STRING" id="484498.SAMN05421686_101320"/>
<dbReference type="OrthoDB" id="6120947at2"/>
<accession>A0A1N7J3Q8</accession>
<sequence>MTTIFAALVLLLSFAGILIWLFSLAKPGRRAELAGAADRLNMSFEPWRMLSTGIRQAGFQILSTGDPRYVPNYIEDETVLLFDFTRLTGRAPTVQTLIIMPCPISTDARLMVSPLARESTHCFDKGKPISRLEHEDLPNTLAEQPIYGLPVHKIRPLLTENVQNWLLAHPHLHIEWAAGMLLVCQPGYQIAGDELEDVIDDVRSLANALASH</sequence>
<evidence type="ECO:0000313" key="1">
    <source>
        <dbReference type="EMBL" id="SIS43939.1"/>
    </source>
</evidence>
<reference evidence="2" key="1">
    <citation type="submission" date="2017-01" db="EMBL/GenBank/DDBJ databases">
        <authorList>
            <person name="Varghese N."/>
            <person name="Submissions S."/>
        </authorList>
    </citation>
    <scope>NUCLEOTIDE SEQUENCE [LARGE SCALE GENOMIC DNA]</scope>
    <source>
        <strain evidence="2">DSM 24913</strain>
    </source>
</reference>
<name>A0A1N7J3Q8_9GAMM</name>
<keyword evidence="2" id="KW-1185">Reference proteome</keyword>
<dbReference type="AlphaFoldDB" id="A0A1N7J3Q8"/>
<proteinExistence type="predicted"/>
<organism evidence="1 2">
    <name type="scientific">Thalassolituus maritimus</name>
    <dbReference type="NCBI Taxonomy" id="484498"/>
    <lineage>
        <taxon>Bacteria</taxon>
        <taxon>Pseudomonadati</taxon>
        <taxon>Pseudomonadota</taxon>
        <taxon>Gammaproteobacteria</taxon>
        <taxon>Oceanospirillales</taxon>
        <taxon>Oceanospirillaceae</taxon>
        <taxon>Thalassolituus</taxon>
    </lineage>
</organism>